<evidence type="ECO:0000256" key="12">
    <source>
        <dbReference type="SAM" id="Coils"/>
    </source>
</evidence>
<feature type="domain" description="DOT1" evidence="14">
    <location>
        <begin position="988"/>
        <end position="1308"/>
    </location>
</feature>
<dbReference type="GO" id="GO:0006281">
    <property type="term" value="P:DNA repair"/>
    <property type="evidence" value="ECO:0007669"/>
    <property type="project" value="TreeGrafter"/>
</dbReference>
<dbReference type="InterPro" id="IPR029063">
    <property type="entry name" value="SAM-dependent_MTases_sf"/>
</dbReference>
<comment type="similarity">
    <text evidence="11">Belongs to the class I-like SAM-binding methyltransferase superfamily. DOT1 family.</text>
</comment>
<dbReference type="EC" id="2.1.1.360" evidence="2 11"/>
<evidence type="ECO:0000313" key="15">
    <source>
        <dbReference type="CGD" id="CAL0000168145"/>
    </source>
</evidence>
<dbReference type="eggNOG" id="KOG3924">
    <property type="taxonomic scope" value="Eukaryota"/>
</dbReference>
<protein>
    <recommendedName>
        <fullName evidence="3 11">Histone-lysine N-methyltransferase, H3 lysine-79 specific</fullName>
        <ecNumber evidence="2 11">2.1.1.360</ecNumber>
    </recommendedName>
    <alternativeName>
        <fullName evidence="9 11">Histone H3-K79 methyltransferase</fullName>
    </alternativeName>
</protein>
<keyword evidence="5 11" id="KW-0808">Transferase</keyword>
<reference evidence="16 17" key="1">
    <citation type="journal article" date="2009" name="Genome Res.">
        <title>Comparative genomics of the fungal pathogens Candida dubliniensis and Candida albicans.</title>
        <authorList>
            <person name="Jackson A.P."/>
            <person name="Gamble J.A."/>
            <person name="Yeomans T."/>
            <person name="Moran G.P."/>
            <person name="Saunders D."/>
            <person name="Harris D."/>
            <person name="Aslett M."/>
            <person name="Barrell J.F."/>
            <person name="Butler G."/>
            <person name="Citiulo F."/>
            <person name="Coleman D.C."/>
            <person name="de Groot P.W.J."/>
            <person name="Goodwin T.J."/>
            <person name="Quail M.A."/>
            <person name="McQuillan J."/>
            <person name="Munro C.A."/>
            <person name="Pain A."/>
            <person name="Poulter R.T."/>
            <person name="Rajandream M.A."/>
            <person name="Renauld H."/>
            <person name="Spiering M.J."/>
            <person name="Tivey A."/>
            <person name="Gow N.A.R."/>
            <person name="Barrell B."/>
            <person name="Sullivan D.J."/>
            <person name="Berriman M."/>
        </authorList>
    </citation>
    <scope>NUCLEOTIDE SEQUENCE [LARGE SCALE GENOMIC DNA]</scope>
    <source>
        <strain evidence="17">CD36 / ATCC MYA-646 / CBS 7987 / NCPF 3949 / NRRL Y-17841</strain>
    </source>
</reference>
<evidence type="ECO:0000256" key="7">
    <source>
        <dbReference type="ARBA" id="ARBA00022853"/>
    </source>
</evidence>
<keyword evidence="4 11" id="KW-0489">Methyltransferase</keyword>
<evidence type="ECO:0000256" key="9">
    <source>
        <dbReference type="ARBA" id="ARBA00029821"/>
    </source>
</evidence>
<evidence type="ECO:0000313" key="16">
    <source>
        <dbReference type="EMBL" id="CAX43115.1"/>
    </source>
</evidence>
<evidence type="ECO:0000256" key="1">
    <source>
        <dbReference type="ARBA" id="ARBA00004123"/>
    </source>
</evidence>
<evidence type="ECO:0000256" key="10">
    <source>
        <dbReference type="ARBA" id="ARBA00047770"/>
    </source>
</evidence>
<feature type="compositionally biased region" description="Polar residues" evidence="13">
    <location>
        <begin position="1"/>
        <end position="10"/>
    </location>
</feature>
<dbReference type="GO" id="GO:0140956">
    <property type="term" value="F:histone H3K79 trimethyltransferase activity"/>
    <property type="evidence" value="ECO:0007669"/>
    <property type="project" value="UniProtKB-EC"/>
</dbReference>
<evidence type="ECO:0000256" key="3">
    <source>
        <dbReference type="ARBA" id="ARBA00020987"/>
    </source>
</evidence>
<evidence type="ECO:0000256" key="6">
    <source>
        <dbReference type="ARBA" id="ARBA00022691"/>
    </source>
</evidence>
<accession>B9WEK3</accession>
<proteinExistence type="inferred from homology"/>
<dbReference type="KEGG" id="cdu:CD36_86180"/>
<dbReference type="GO" id="GO:0032259">
    <property type="term" value="P:methylation"/>
    <property type="evidence" value="ECO:0007669"/>
    <property type="project" value="UniProtKB-KW"/>
</dbReference>
<name>B9WEK3_CANDC</name>
<dbReference type="EMBL" id="FM992690">
    <property type="protein sequence ID" value="CAX43115.1"/>
    <property type="molecule type" value="Genomic_DNA"/>
</dbReference>
<dbReference type="GO" id="GO:0005634">
    <property type="term" value="C:nucleus"/>
    <property type="evidence" value="ECO:0007669"/>
    <property type="project" value="UniProtKB-SubCell"/>
</dbReference>
<comment type="subcellular location">
    <subcellularLocation>
        <location evidence="1 11">Nucleus</location>
    </subcellularLocation>
</comment>
<evidence type="ECO:0000256" key="8">
    <source>
        <dbReference type="ARBA" id="ARBA00023242"/>
    </source>
</evidence>
<evidence type="ECO:0000259" key="14">
    <source>
        <dbReference type="PROSITE" id="PS51569"/>
    </source>
</evidence>
<comment type="miscellaneous">
    <text evidence="11">In contrast to other lysine histone methyltransferases, it does not contain a SET domain, suggesting the existence of another mechanism for methylation of lysine residues of histones.</text>
</comment>
<dbReference type="CGD" id="CAL0000168145">
    <property type="gene designation" value="Cd36_86180"/>
</dbReference>
<keyword evidence="17" id="KW-1185">Reference proteome</keyword>
<dbReference type="Gene3D" id="3.40.50.150">
    <property type="entry name" value="Vaccinia Virus protein VP39"/>
    <property type="match status" value="1"/>
</dbReference>
<dbReference type="HOGENOM" id="CLU_004528_0_0_1"/>
<keyword evidence="7 11" id="KW-0156">Chromatin regulator</keyword>
<dbReference type="PROSITE" id="PS51569">
    <property type="entry name" value="DOT1"/>
    <property type="match status" value="1"/>
</dbReference>
<dbReference type="GO" id="GO:0000077">
    <property type="term" value="P:DNA damage checkpoint signaling"/>
    <property type="evidence" value="ECO:0007669"/>
    <property type="project" value="TreeGrafter"/>
</dbReference>
<evidence type="ECO:0000256" key="13">
    <source>
        <dbReference type="SAM" id="MobiDB-lite"/>
    </source>
</evidence>
<gene>
    <name evidence="15" type="ordered locus">Cd36_86180</name>
    <name evidence="16" type="ORF">CD36_86180</name>
</gene>
<feature type="region of interest" description="Disordered" evidence="13">
    <location>
        <begin position="1"/>
        <end position="25"/>
    </location>
</feature>
<dbReference type="Pfam" id="PF08123">
    <property type="entry name" value="DOT1"/>
    <property type="match status" value="1"/>
</dbReference>
<dbReference type="Proteomes" id="UP000002605">
    <property type="component" value="Chromosome 3"/>
</dbReference>
<evidence type="ECO:0000256" key="2">
    <source>
        <dbReference type="ARBA" id="ARBA00012190"/>
    </source>
</evidence>
<feature type="coiled-coil region" evidence="12">
    <location>
        <begin position="589"/>
        <end position="638"/>
    </location>
</feature>
<sequence>MISEHLQTPDSSDHSGDEAKLTKSSGLTSKTNELWSSDLEEKLKRRITQSVTFSSILKQFPSVSEDTIVSKILSNKNCDINNWKKKIYCYQYFFQPSKEKYDLGGMKTILQKLEKLILKNWSILEIEQLFCNYLEDLTTSGVKASIPGKTLDEIAEAVNHIYKKPRWTRKEIEILIKNKNDLEKLETDLFFRDLESITKKIQRDNLFSKSEIQNFKTRVSQNTDSNNKYFAREFTRKELGQLKRLVLKPICFSEVLAKFPSHAWEYIARELIQLNSSEDNSIWLKKIYFYCVVYSKSVDKGILKSIGGGSKIYQRMQSVWNEIKTLDSFKDWSLQEFERLYCFGFHDLTKSTLTKSFPSKSITDICAVVNITSPRIPYTDQEIKYLEDNLNAPMDTLQNNLPFRSKHLIQKKLQALKDLERTTEQKQSHTGTKIKSEAEEERNIRDAVYIKELIMFDLSLQAIEDTFPSEPIEDVIRRIKNNNVFDPLVFTRGEKELIMQLVKKGNSVDDCFCYFPLREEEFVRSKYAEAEYVSGRKMKFNTPEERLAYEAKWTLFNMSKADNGRGKTRSTKRSCEIDELSKLEQAASVKRTKRRIELTEEEQEKRRERQEHNELLRLKKLEEKREKYRISKAKRLEKIAAGLIKPSTSGHELEDLVTSAEYFQSIVGDKQKVQEGQKRKRIQAEYFAPEFIEKPKPVKLKTTKRQAEKNKIKKQLKREAQSKIKKKKVAAPKKNKRRVKTDNEIIEEIKDVYKLSSEPYIESEVEEDDEEDYISPYDPPDIISDSQVKLNGRHLYVSSFYEERPEIPELKFVSSSHLEMSENDMTVAKQIMTSANDDILYDDSLAFEIVAQHIKSYRDLPISFPPVLDPTTRELNVANVVRIRFFLYPEHYESFMLASPKSNELDPVQEIAKLFMIQYSLYFSHSDTLKKIITEDYCHKLEHSVEENDFGEFMFVVDKWNHLVMKLSPNIASVQKILGLGEDINKAPRAYLNNQEVSVPTISDLKIETFYDEIMYESASPLFNPINSNSSDSQLDAESAPIPLGEVETPNNIIEEVNEKMPDNYIPDFFRRLKEKTEISRYAMQQILLRVYSRVVSTDSRKLRSYKAFTAETYGELLPSFTSEVLEKLNLLPTQKFYDLGSGVGNTTFQAALEFGACSSGGCEIMDHASKLTELQAELIQKHLAVLGLQKLNLDFALHESFVGNEKVRTSCLDCDVLIINNYLFDGLLNDEVGKLLYGLRPGTKIISLRNFISPRYRATFDTVFDFLSVEKHEMSDIMSVSWTANKVPYYISTVEETIPREYLSREETMETSGKSKSVSPVGEIGNVSAAMMTPPTDSSESEIIKS</sequence>
<dbReference type="InterPro" id="IPR025789">
    <property type="entry name" value="DOT1_dom"/>
</dbReference>
<dbReference type="RefSeq" id="XP_002419520.1">
    <property type="nucleotide sequence ID" value="XM_002419475.1"/>
</dbReference>
<feature type="region of interest" description="Disordered" evidence="13">
    <location>
        <begin position="1307"/>
        <end position="1347"/>
    </location>
</feature>
<evidence type="ECO:0000256" key="4">
    <source>
        <dbReference type="ARBA" id="ARBA00022603"/>
    </source>
</evidence>
<dbReference type="GeneID" id="8046913"/>
<comment type="function">
    <text evidence="11">Histone methyltransferase that specifically trimethylates histone H3 to form H3K79me3. This methylation is required for telomere silencing and for the pachytene checkpoint during the meiotic cell cycle by allowing the recruitment of RAD9 to double strand breaks. Nucleosomes are preferred as substrate compared to free histone.</text>
</comment>
<comment type="activity regulation">
    <text evidence="11">Ubiquitination of histone H2B to form H2BK123ub1 is required for efficient DOT1 methyltransferase activity on histone H3.</text>
</comment>
<dbReference type="PANTHER" id="PTHR21451">
    <property type="entry name" value="HISTONE H3 METHYLTRANSFERASE"/>
    <property type="match status" value="1"/>
</dbReference>
<dbReference type="VEuPathDB" id="FungiDB:CD36_86180"/>
<keyword evidence="12" id="KW-0175">Coiled coil</keyword>
<organism evidence="16 17">
    <name type="scientific">Candida dubliniensis (strain CD36 / ATCC MYA-646 / CBS 7987 / NCPF 3949 / NRRL Y-17841)</name>
    <name type="common">Yeast</name>
    <dbReference type="NCBI Taxonomy" id="573826"/>
    <lineage>
        <taxon>Eukaryota</taxon>
        <taxon>Fungi</taxon>
        <taxon>Dikarya</taxon>
        <taxon>Ascomycota</taxon>
        <taxon>Saccharomycotina</taxon>
        <taxon>Pichiomycetes</taxon>
        <taxon>Debaryomycetaceae</taxon>
        <taxon>Candida/Lodderomyces clade</taxon>
        <taxon>Candida</taxon>
    </lineage>
</organism>
<keyword evidence="6 11" id="KW-0949">S-adenosyl-L-methionine</keyword>
<keyword evidence="8 11" id="KW-0539">Nucleus</keyword>
<evidence type="ECO:0000256" key="5">
    <source>
        <dbReference type="ARBA" id="ARBA00022679"/>
    </source>
</evidence>
<evidence type="ECO:0000313" key="17">
    <source>
        <dbReference type="Proteomes" id="UP000002605"/>
    </source>
</evidence>
<comment type="catalytic activity">
    <reaction evidence="10 11">
        <text>L-lysyl(79)-[histone H3] + 3 S-adenosyl-L-methionine = N(6),N(6),N(6)-trimethyl-L-lysyl(79)-[histone H3] + 3 S-adenosyl-L-homocysteine + 3 H(+)</text>
        <dbReference type="Rhea" id="RHEA:60328"/>
        <dbReference type="Rhea" id="RHEA-COMP:15549"/>
        <dbReference type="Rhea" id="RHEA-COMP:15552"/>
        <dbReference type="ChEBI" id="CHEBI:15378"/>
        <dbReference type="ChEBI" id="CHEBI:29969"/>
        <dbReference type="ChEBI" id="CHEBI:57856"/>
        <dbReference type="ChEBI" id="CHEBI:59789"/>
        <dbReference type="ChEBI" id="CHEBI:61961"/>
        <dbReference type="EC" id="2.1.1.360"/>
    </reaction>
</comment>
<dbReference type="Gene3D" id="1.10.260.170">
    <property type="match status" value="1"/>
</dbReference>
<evidence type="ECO:0000256" key="11">
    <source>
        <dbReference type="RuleBase" id="RU271113"/>
    </source>
</evidence>
<feature type="compositionally biased region" description="Basic and acidic residues" evidence="13">
    <location>
        <begin position="11"/>
        <end position="21"/>
    </location>
</feature>
<dbReference type="SUPFAM" id="SSF53335">
    <property type="entry name" value="S-adenosyl-L-methionine-dependent methyltransferases"/>
    <property type="match status" value="1"/>
</dbReference>
<dbReference type="PANTHER" id="PTHR21451:SF0">
    <property type="entry name" value="HISTONE-LYSINE N-METHYLTRANSFERASE, H3 LYSINE-79 SPECIFIC"/>
    <property type="match status" value="1"/>
</dbReference>
<dbReference type="OrthoDB" id="443402at2759"/>
<dbReference type="InterPro" id="IPR030445">
    <property type="entry name" value="H3-K79_meTrfase"/>
</dbReference>